<dbReference type="FunCoup" id="F1A0J2">
    <property type="interactions" value="2"/>
</dbReference>
<evidence type="ECO:0008006" key="11">
    <source>
        <dbReference type="Google" id="ProtNLM"/>
    </source>
</evidence>
<dbReference type="EMBL" id="GL871341">
    <property type="protein sequence ID" value="EGC30282.1"/>
    <property type="molecule type" value="Genomic_DNA"/>
</dbReference>
<keyword evidence="7 8" id="KW-0472">Membrane</keyword>
<feature type="transmembrane region" description="Helical" evidence="8">
    <location>
        <begin position="196"/>
        <end position="213"/>
    </location>
</feature>
<evidence type="ECO:0000313" key="10">
    <source>
        <dbReference type="Proteomes" id="UP000001064"/>
    </source>
</evidence>
<dbReference type="KEGG" id="dpp:DICPUDRAFT_83760"/>
<dbReference type="InParanoid" id="F1A0J2"/>
<dbReference type="Pfam" id="PF06699">
    <property type="entry name" value="PIG-F"/>
    <property type="match status" value="1"/>
</dbReference>
<dbReference type="GO" id="GO:0006506">
    <property type="term" value="P:GPI anchor biosynthetic process"/>
    <property type="evidence" value="ECO:0007669"/>
    <property type="project" value="UniProtKB-UniPathway"/>
</dbReference>
<evidence type="ECO:0000256" key="1">
    <source>
        <dbReference type="ARBA" id="ARBA00004477"/>
    </source>
</evidence>
<dbReference type="AlphaFoldDB" id="F1A0J2"/>
<evidence type="ECO:0000256" key="8">
    <source>
        <dbReference type="SAM" id="Phobius"/>
    </source>
</evidence>
<protein>
    <recommendedName>
        <fullName evidence="11">Phosphatidylinositol-glycan biosynthesis class F protein</fullName>
    </recommendedName>
</protein>
<dbReference type="RefSeq" id="XP_003293185.1">
    <property type="nucleotide sequence ID" value="XM_003293137.1"/>
</dbReference>
<sequence>MANSIINSNSHSFTLSKNSRYSISTGYLVLGLIISILFIILNNSGLSIVEYPFINEILYGTIIASTHLGFSLFAYPGNPSTKINRSIFGLLSGTLIFYIILILFGAPFLKSVHTTFFYGYLLSAMCVVPPSILLGSNPQNWKELFLNQNHSNIIETCCVIVVVSSLLMSWVGAFPIPLDWDRPWQVWPISCVYSSMFGHILGLFISTIYSLLYKEKKSK</sequence>
<feature type="transmembrane region" description="Helical" evidence="8">
    <location>
        <begin position="156"/>
        <end position="176"/>
    </location>
</feature>
<evidence type="ECO:0000256" key="2">
    <source>
        <dbReference type="ARBA" id="ARBA00004687"/>
    </source>
</evidence>
<dbReference type="GO" id="GO:0005789">
    <property type="term" value="C:endoplasmic reticulum membrane"/>
    <property type="evidence" value="ECO:0007669"/>
    <property type="project" value="UniProtKB-SubCell"/>
</dbReference>
<dbReference type="STRING" id="5786.F1A0J2"/>
<evidence type="ECO:0000313" key="9">
    <source>
        <dbReference type="EMBL" id="EGC30282.1"/>
    </source>
</evidence>
<dbReference type="GeneID" id="10510813"/>
<feature type="transmembrane region" description="Helical" evidence="8">
    <location>
        <begin position="21"/>
        <end position="41"/>
    </location>
</feature>
<organism evidence="9 10">
    <name type="scientific">Dictyostelium purpureum</name>
    <name type="common">Slime mold</name>
    <dbReference type="NCBI Taxonomy" id="5786"/>
    <lineage>
        <taxon>Eukaryota</taxon>
        <taxon>Amoebozoa</taxon>
        <taxon>Evosea</taxon>
        <taxon>Eumycetozoa</taxon>
        <taxon>Dictyostelia</taxon>
        <taxon>Dictyosteliales</taxon>
        <taxon>Dictyosteliaceae</taxon>
        <taxon>Dictyostelium</taxon>
    </lineage>
</organism>
<evidence type="ECO:0000256" key="4">
    <source>
        <dbReference type="ARBA" id="ARBA00022692"/>
    </source>
</evidence>
<accession>F1A0J2</accession>
<proteinExistence type="predicted"/>
<dbReference type="eggNOG" id="KOG3144">
    <property type="taxonomic scope" value="Eukaryota"/>
</dbReference>
<keyword evidence="4 8" id="KW-0812">Transmembrane</keyword>
<reference evidence="10" key="1">
    <citation type="journal article" date="2011" name="Genome Biol.">
        <title>Comparative genomics of the social amoebae Dictyostelium discoideum and Dictyostelium purpureum.</title>
        <authorList>
            <consortium name="US DOE Joint Genome Institute (JGI-PGF)"/>
            <person name="Sucgang R."/>
            <person name="Kuo A."/>
            <person name="Tian X."/>
            <person name="Salerno W."/>
            <person name="Parikh A."/>
            <person name="Feasley C.L."/>
            <person name="Dalin E."/>
            <person name="Tu H."/>
            <person name="Huang E."/>
            <person name="Barry K."/>
            <person name="Lindquist E."/>
            <person name="Shapiro H."/>
            <person name="Bruce D."/>
            <person name="Schmutz J."/>
            <person name="Salamov A."/>
            <person name="Fey P."/>
            <person name="Gaudet P."/>
            <person name="Anjard C."/>
            <person name="Babu M.M."/>
            <person name="Basu S."/>
            <person name="Bushmanova Y."/>
            <person name="van der Wel H."/>
            <person name="Katoh-Kurasawa M."/>
            <person name="Dinh C."/>
            <person name="Coutinho P.M."/>
            <person name="Saito T."/>
            <person name="Elias M."/>
            <person name="Schaap P."/>
            <person name="Kay R.R."/>
            <person name="Henrissat B."/>
            <person name="Eichinger L."/>
            <person name="Rivero F."/>
            <person name="Putnam N.H."/>
            <person name="West C.M."/>
            <person name="Loomis W.F."/>
            <person name="Chisholm R.L."/>
            <person name="Shaulsky G."/>
            <person name="Strassmann J.E."/>
            <person name="Queller D.C."/>
            <person name="Kuspa A."/>
            <person name="Grigoriev I.V."/>
        </authorList>
    </citation>
    <scope>NUCLEOTIDE SEQUENCE [LARGE SCALE GENOMIC DNA]</scope>
    <source>
        <strain evidence="10">QSDP1</strain>
    </source>
</reference>
<evidence type="ECO:0000256" key="6">
    <source>
        <dbReference type="ARBA" id="ARBA00022989"/>
    </source>
</evidence>
<evidence type="ECO:0000256" key="3">
    <source>
        <dbReference type="ARBA" id="ARBA00022502"/>
    </source>
</evidence>
<dbReference type="VEuPathDB" id="AmoebaDB:DICPUDRAFT_83760"/>
<dbReference type="OMA" id="ETCCTII"/>
<evidence type="ECO:0000256" key="5">
    <source>
        <dbReference type="ARBA" id="ARBA00022824"/>
    </source>
</evidence>
<feature type="transmembrane region" description="Helical" evidence="8">
    <location>
        <begin position="115"/>
        <end position="135"/>
    </location>
</feature>
<dbReference type="OrthoDB" id="17366at2759"/>
<keyword evidence="10" id="KW-1185">Reference proteome</keyword>
<keyword evidence="6 8" id="KW-1133">Transmembrane helix</keyword>
<keyword evidence="3" id="KW-0337">GPI-anchor biosynthesis</keyword>
<comment type="pathway">
    <text evidence="2">Glycolipid biosynthesis; glycosylphosphatidylinositol-anchor biosynthesis.</text>
</comment>
<keyword evidence="5" id="KW-0256">Endoplasmic reticulum</keyword>
<dbReference type="UniPathway" id="UPA00196"/>
<feature type="transmembrane region" description="Helical" evidence="8">
    <location>
        <begin position="87"/>
        <end position="109"/>
    </location>
</feature>
<dbReference type="InterPro" id="IPR009580">
    <property type="entry name" value="GPI_biosynthesis_protein_Pig-F"/>
</dbReference>
<gene>
    <name evidence="9" type="ORF">DICPUDRAFT_83760</name>
</gene>
<evidence type="ECO:0000256" key="7">
    <source>
        <dbReference type="ARBA" id="ARBA00023136"/>
    </source>
</evidence>
<dbReference type="Proteomes" id="UP000001064">
    <property type="component" value="Unassembled WGS sequence"/>
</dbReference>
<name>F1A0J2_DICPU</name>
<feature type="transmembrane region" description="Helical" evidence="8">
    <location>
        <begin position="53"/>
        <end position="75"/>
    </location>
</feature>
<comment type="subcellular location">
    <subcellularLocation>
        <location evidence="1">Endoplasmic reticulum membrane</location>
        <topology evidence="1">Multi-pass membrane protein</topology>
    </subcellularLocation>
</comment>